<feature type="region of interest" description="Disordered" evidence="1">
    <location>
        <begin position="32"/>
        <end position="96"/>
    </location>
</feature>
<dbReference type="OrthoDB" id="5107506at2"/>
<feature type="signal peptide" evidence="3">
    <location>
        <begin position="1"/>
        <end position="30"/>
    </location>
</feature>
<name>A0A561ENN5_9ACTN</name>
<comment type="caution">
    <text evidence="4">The sequence shown here is derived from an EMBL/GenBank/DDBJ whole genome shotgun (WGS) entry which is preliminary data.</text>
</comment>
<accession>A0A561ENN5</accession>
<gene>
    <name evidence="4" type="ORF">FB465_2235</name>
</gene>
<evidence type="ECO:0000313" key="4">
    <source>
        <dbReference type="EMBL" id="TWE17227.1"/>
    </source>
</evidence>
<feature type="compositionally biased region" description="Pro residues" evidence="1">
    <location>
        <begin position="772"/>
        <end position="789"/>
    </location>
</feature>
<keyword evidence="5" id="KW-1185">Reference proteome</keyword>
<dbReference type="SUPFAM" id="SSF53850">
    <property type="entry name" value="Periplasmic binding protein-like II"/>
    <property type="match status" value="1"/>
</dbReference>
<feature type="chain" id="PRO_5022158630" evidence="3">
    <location>
        <begin position="31"/>
        <end position="868"/>
    </location>
</feature>
<keyword evidence="3" id="KW-0732">Signal</keyword>
<evidence type="ECO:0000256" key="2">
    <source>
        <dbReference type="SAM" id="Phobius"/>
    </source>
</evidence>
<dbReference type="AlphaFoldDB" id="A0A561ENN5"/>
<evidence type="ECO:0000256" key="3">
    <source>
        <dbReference type="SAM" id="SignalP"/>
    </source>
</evidence>
<feature type="compositionally biased region" description="Low complexity" evidence="1">
    <location>
        <begin position="57"/>
        <end position="66"/>
    </location>
</feature>
<dbReference type="RefSeq" id="WP_145789871.1">
    <property type="nucleotide sequence ID" value="NZ_BAAABR010000030.1"/>
</dbReference>
<evidence type="ECO:0000256" key="1">
    <source>
        <dbReference type="SAM" id="MobiDB-lite"/>
    </source>
</evidence>
<feature type="transmembrane region" description="Helical" evidence="2">
    <location>
        <begin position="840"/>
        <end position="859"/>
    </location>
</feature>
<feature type="compositionally biased region" description="Low complexity" evidence="1">
    <location>
        <begin position="790"/>
        <end position="825"/>
    </location>
</feature>
<dbReference type="Gene3D" id="3.40.190.10">
    <property type="entry name" value="Periplasmic binding protein-like II"/>
    <property type="match status" value="1"/>
</dbReference>
<keyword evidence="2" id="KW-0812">Transmembrane</keyword>
<reference evidence="4 5" key="1">
    <citation type="submission" date="2019-06" db="EMBL/GenBank/DDBJ databases">
        <title>Sequencing the genomes of 1000 actinobacteria strains.</title>
        <authorList>
            <person name="Klenk H.-P."/>
        </authorList>
    </citation>
    <scope>NUCLEOTIDE SEQUENCE [LARGE SCALE GENOMIC DNA]</scope>
    <source>
        <strain evidence="4 5">DSM 41649</strain>
    </source>
</reference>
<keyword evidence="2" id="KW-0472">Membrane</keyword>
<feature type="region of interest" description="Disordered" evidence="1">
    <location>
        <begin position="758"/>
        <end position="825"/>
    </location>
</feature>
<keyword evidence="2" id="KW-1133">Transmembrane helix</keyword>
<proteinExistence type="predicted"/>
<organism evidence="4 5">
    <name type="scientific">Kitasatospora atroaurantiaca</name>
    <dbReference type="NCBI Taxonomy" id="285545"/>
    <lineage>
        <taxon>Bacteria</taxon>
        <taxon>Bacillati</taxon>
        <taxon>Actinomycetota</taxon>
        <taxon>Actinomycetes</taxon>
        <taxon>Kitasatosporales</taxon>
        <taxon>Streptomycetaceae</taxon>
        <taxon>Kitasatospora</taxon>
    </lineage>
</organism>
<dbReference type="Proteomes" id="UP000318416">
    <property type="component" value="Unassembled WGS sequence"/>
</dbReference>
<evidence type="ECO:0000313" key="5">
    <source>
        <dbReference type="Proteomes" id="UP000318416"/>
    </source>
</evidence>
<feature type="compositionally biased region" description="Low complexity" evidence="1">
    <location>
        <begin position="32"/>
        <end position="48"/>
    </location>
</feature>
<protein>
    <submittedName>
        <fullName evidence="4">Uncharacterized protein</fullName>
    </submittedName>
</protein>
<dbReference type="EMBL" id="VIVR01000001">
    <property type="protein sequence ID" value="TWE17227.1"/>
    <property type="molecule type" value="Genomic_DNA"/>
</dbReference>
<sequence>MRRSGTVRRALRTAGALTLVLATAGGAALSADPGGPPAGVAAASEASPQIPVDPITGAPAPIDAAPAPAPAPAARPGAAQPEAGATAVRPAAVSPEPVTVRGQGEFAGLEVTVGQTTHLVNQVVGITWKGGRPTWPSPMSFGQNYLEFMQCWGDDGTGPDREQCQYGATKGDSRGGAYVPSRQLNYGRTLVDPAETRKPTGENQNVYAPFRPATGAPAETDGTSQFYDVQSTNEVPFAPTRADGTGQLFFEIQTGMEAPGLGCGQTPKGAPGPFAEGRRCWLVIVPRGEHEVDGQAPTGDSAKLQSSPLSATNWSRRLVVPLHFEPVGLSCPIGSIERPTAGSELAAETIWRWQPVLCRQAGGIFSYTQTTDTLARTRLVRSDPGLVYLGFPLAQKYQARGRTPVYAPLAVSGLTIAFDIESQSYSRTPPEIRQKDGQRIPDMNLTPRLVAKLLTQSYRYAVNPGDPDVPAANPLDLTSDPEFLELNPQFKDLYFPSRIPDLLLPTGDSDAALLVWIWLLSDPDAAAFLKGAVSPKWHDSVNPAFLRDGLQGLHANYPKPDDYCQKFPDDPTGRPDWCNLDSHPLSNTMREAARAAARGDTLAKSVWDATTTPGSLKKGPPQAQGLRGVMAVTTTAQAARYGLSTARLRNSAGEFVAPTNAALLTSAAAAVPSGVADVMLADPASKAKGGYPLTSITYAATVPSALDRESGKSYAALLRYAMGDGQTPGVAAGQLAEGYAPLPEAMRERTRSAAKLIEDRAGVPETVTAPAVPAPRPSGPLAPQPPEEAPPGQAARDAQDAPAQPASPAPSSHTPTTLAPTVPAAPVARTARTEVGGLRYLLLGALIAGLLAGAAGLLVPRLLRKRSR</sequence>
<feature type="compositionally biased region" description="Low complexity" evidence="1">
    <location>
        <begin position="74"/>
        <end position="85"/>
    </location>
</feature>